<organism evidence="2 3">
    <name type="scientific">Acinetobacter calcoaceticus</name>
    <dbReference type="NCBI Taxonomy" id="471"/>
    <lineage>
        <taxon>Bacteria</taxon>
        <taxon>Pseudomonadati</taxon>
        <taxon>Pseudomonadota</taxon>
        <taxon>Gammaproteobacteria</taxon>
        <taxon>Moraxellales</taxon>
        <taxon>Moraxellaceae</taxon>
        <taxon>Acinetobacter</taxon>
        <taxon>Acinetobacter calcoaceticus/baumannii complex</taxon>
    </lineage>
</organism>
<dbReference type="OrthoDB" id="5815745at2"/>
<comment type="caution">
    <text evidence="2">The sequence shown here is derived from an EMBL/GenBank/DDBJ whole genome shotgun (WGS) entry which is preliminary data.</text>
</comment>
<accession>A0A4R1YA44</accession>
<dbReference type="EMBL" id="SLVJ01000001">
    <property type="protein sequence ID" value="TCM70753.1"/>
    <property type="molecule type" value="Genomic_DNA"/>
</dbReference>
<evidence type="ECO:0000313" key="2">
    <source>
        <dbReference type="EMBL" id="TCM70753.1"/>
    </source>
</evidence>
<evidence type="ECO:0000313" key="3">
    <source>
        <dbReference type="Proteomes" id="UP000294963"/>
    </source>
</evidence>
<proteinExistence type="predicted"/>
<reference evidence="2 3" key="1">
    <citation type="submission" date="2019-03" db="EMBL/GenBank/DDBJ databases">
        <title>Genomic analyses of the natural microbiome of Caenorhabditis elegans.</title>
        <authorList>
            <person name="Samuel B."/>
        </authorList>
    </citation>
    <scope>NUCLEOTIDE SEQUENCE [LARGE SCALE GENOMIC DNA]</scope>
    <source>
        <strain evidence="2 3">JUb89</strain>
    </source>
</reference>
<dbReference type="Proteomes" id="UP000294963">
    <property type="component" value="Unassembled WGS sequence"/>
</dbReference>
<feature type="signal peptide" evidence="1">
    <location>
        <begin position="1"/>
        <end position="21"/>
    </location>
</feature>
<evidence type="ECO:0000256" key="1">
    <source>
        <dbReference type="SAM" id="SignalP"/>
    </source>
</evidence>
<dbReference type="InterPro" id="IPR008617">
    <property type="entry name" value="Uncharacterised_YcgJ"/>
</dbReference>
<sequence>MKTTVLFTVLALLLSACQLRSTDLSSRLSLDHPERNVLCDQYICADSQGISKVLTEKYLGEGQADQVFSKGSFDTTQFTFDNGVFCDSKAQMCYVDRYFDSDGKRSQKAMDYTKALFAQ</sequence>
<feature type="chain" id="PRO_5020709827" evidence="1">
    <location>
        <begin position="22"/>
        <end position="119"/>
    </location>
</feature>
<protein>
    <submittedName>
        <fullName evidence="2">Fels-1 prophage protein</fullName>
    </submittedName>
</protein>
<name>A0A4R1YA44_ACICA</name>
<gene>
    <name evidence="2" type="ORF">EC844_10122</name>
</gene>
<keyword evidence="3" id="KW-1185">Reference proteome</keyword>
<dbReference type="AlphaFoldDB" id="A0A4R1YA44"/>
<dbReference type="Pfam" id="PF05666">
    <property type="entry name" value="YcgJ"/>
    <property type="match status" value="1"/>
</dbReference>
<dbReference type="PROSITE" id="PS51257">
    <property type="entry name" value="PROKAR_LIPOPROTEIN"/>
    <property type="match status" value="1"/>
</dbReference>
<keyword evidence="1" id="KW-0732">Signal</keyword>